<keyword evidence="4" id="KW-0732">Signal</keyword>
<sequence>MTNLRKVCTIYSFGLEFIMTTLMTLKKTTLMATVFGAAFGLAACSNNTETPAQSADTASSSTAPTQGSIELLNVSYDVSRDFYKEYNEVFKNHYLTNHPDAKIEIKQSHGGSSKQALSVKNGLQADVATMNQGSDIELLADAKLVDSNWRQAFPNNAIPFTSTIVFLVREGNPKGVKDWNDLATSGTEIVIANPKTTGNGRYAFLGAYGYGLNAYNNDEAQTQAFAKALLSNVKVFENGGRAATTTFAQRGIGDVLITFENEANVIKGKFGNVDIIYPSYTVNAENPIAVVKSVTDSKGTTEAATEYLNYLYSDEAQELATKFFLRPSNPDILAKHTDKFPVMTTFFPNDVFGDWASIMKTYFSDGGLYDQLAVEAQNQ</sequence>
<evidence type="ECO:0000256" key="5">
    <source>
        <dbReference type="ARBA" id="ARBA00022764"/>
    </source>
</evidence>
<gene>
    <name evidence="6" type="ORF">AO384_2052</name>
</gene>
<evidence type="ECO:0000256" key="2">
    <source>
        <dbReference type="ARBA" id="ARBA00006099"/>
    </source>
</evidence>
<evidence type="ECO:0000256" key="1">
    <source>
        <dbReference type="ARBA" id="ARBA00004418"/>
    </source>
</evidence>
<dbReference type="InterPro" id="IPR005669">
    <property type="entry name" value="Thiosulph/SO4-bd"/>
</dbReference>
<dbReference type="EMBL" id="LXHC01000028">
    <property type="protein sequence ID" value="OAU94695.1"/>
    <property type="molecule type" value="Genomic_DNA"/>
</dbReference>
<dbReference type="Pfam" id="PF13531">
    <property type="entry name" value="SBP_bac_11"/>
    <property type="match status" value="1"/>
</dbReference>
<keyword evidence="5" id="KW-0574">Periplasm</keyword>
<organism evidence="6 7">
    <name type="scientific">Moraxella catarrhalis</name>
    <name type="common">Branhamella catarrhalis</name>
    <dbReference type="NCBI Taxonomy" id="480"/>
    <lineage>
        <taxon>Bacteria</taxon>
        <taxon>Pseudomonadati</taxon>
        <taxon>Pseudomonadota</taxon>
        <taxon>Gammaproteobacteria</taxon>
        <taxon>Moraxellales</taxon>
        <taxon>Moraxellaceae</taxon>
        <taxon>Moraxella</taxon>
    </lineage>
</organism>
<proteinExistence type="inferred from homology"/>
<dbReference type="CDD" id="cd01005">
    <property type="entry name" value="PBP2_CysP"/>
    <property type="match status" value="1"/>
</dbReference>
<evidence type="ECO:0000313" key="7">
    <source>
        <dbReference type="Proteomes" id="UP000078228"/>
    </source>
</evidence>
<dbReference type="GO" id="GO:1902358">
    <property type="term" value="P:sulfate transmembrane transport"/>
    <property type="evidence" value="ECO:0007669"/>
    <property type="project" value="InterPro"/>
</dbReference>
<dbReference type="PANTHER" id="PTHR30368:SF2">
    <property type="entry name" value="SULFATE-BINDING PROTEIN"/>
    <property type="match status" value="1"/>
</dbReference>
<comment type="caution">
    <text evidence="6">The sequence shown here is derived from an EMBL/GenBank/DDBJ whole genome shotgun (WGS) entry which is preliminary data.</text>
</comment>
<dbReference type="AlphaFoldDB" id="A0A198UE75"/>
<evidence type="ECO:0000256" key="3">
    <source>
        <dbReference type="ARBA" id="ARBA00022448"/>
    </source>
</evidence>
<keyword evidence="3" id="KW-0813">Transport</keyword>
<dbReference type="GO" id="GO:0042597">
    <property type="term" value="C:periplasmic space"/>
    <property type="evidence" value="ECO:0007669"/>
    <property type="project" value="UniProtKB-SubCell"/>
</dbReference>
<evidence type="ECO:0000256" key="4">
    <source>
        <dbReference type="ARBA" id="ARBA00022729"/>
    </source>
</evidence>
<dbReference type="Gene3D" id="3.40.190.10">
    <property type="entry name" value="Periplasmic binding protein-like II"/>
    <property type="match status" value="2"/>
</dbReference>
<dbReference type="Proteomes" id="UP000078228">
    <property type="component" value="Unassembled WGS sequence"/>
</dbReference>
<name>A0A198UE75_MORCA</name>
<reference evidence="6 7" key="1">
    <citation type="journal article" date="2016" name="Genome Biol. Evol.">
        <title>Comparative Genomic Analyses of the Moraxella catarrhalis Serosensitive and Seroresistant Lineages Demonstrate Their Independent Evolution.</title>
        <authorList>
            <person name="Earl J.P."/>
            <person name="de Vries S.P."/>
            <person name="Ahmed A."/>
            <person name="Powell E."/>
            <person name="Schultz M.P."/>
            <person name="Hermans P.W."/>
            <person name="Hill D.J."/>
            <person name="Zhou Z."/>
            <person name="Constantinidou C.I."/>
            <person name="Hu F.Z."/>
            <person name="Bootsma H.J."/>
            <person name="Ehrlich G.D."/>
        </authorList>
    </citation>
    <scope>NUCLEOTIDE SEQUENCE [LARGE SCALE GENOMIC DNA]</scope>
    <source>
        <strain evidence="6 7">Z7542</strain>
    </source>
</reference>
<dbReference type="PATRIC" id="fig|480.237.peg.234"/>
<dbReference type="NCBIfam" id="TIGR00971">
    <property type="entry name" value="3a0106s03"/>
    <property type="match status" value="1"/>
</dbReference>
<accession>A0A198UE75</accession>
<protein>
    <submittedName>
        <fullName evidence="6">Sulfate and thiosulfate binding protein CysP</fullName>
    </submittedName>
</protein>
<comment type="similarity">
    <text evidence="2">Belongs to the prokaryotic sulfate-binding protein family.</text>
</comment>
<dbReference type="NCBIfam" id="NF008022">
    <property type="entry name" value="PRK10752.1"/>
    <property type="match status" value="1"/>
</dbReference>
<dbReference type="PANTHER" id="PTHR30368">
    <property type="entry name" value="SULFATE-BINDING PROTEIN"/>
    <property type="match status" value="1"/>
</dbReference>
<evidence type="ECO:0000313" key="6">
    <source>
        <dbReference type="EMBL" id="OAU94695.1"/>
    </source>
</evidence>
<dbReference type="SUPFAM" id="SSF53850">
    <property type="entry name" value="Periplasmic binding protein-like II"/>
    <property type="match status" value="1"/>
</dbReference>
<comment type="subcellular location">
    <subcellularLocation>
        <location evidence="1">Periplasm</location>
    </subcellularLocation>
</comment>
<dbReference type="GO" id="GO:0140104">
    <property type="term" value="F:molecular carrier activity"/>
    <property type="evidence" value="ECO:0007669"/>
    <property type="project" value="InterPro"/>
</dbReference>
<dbReference type="NCBIfam" id="NF008106">
    <property type="entry name" value="PRK10852.1"/>
    <property type="match status" value="1"/>
</dbReference>
<keyword evidence="7" id="KW-1185">Reference proteome</keyword>